<evidence type="ECO:0000313" key="2">
    <source>
        <dbReference type="WBParaSite" id="PgB07_g019_t03"/>
    </source>
</evidence>
<accession>A0A914ZKW2</accession>
<evidence type="ECO:0000313" key="1">
    <source>
        <dbReference type="Proteomes" id="UP000887569"/>
    </source>
</evidence>
<dbReference type="WBParaSite" id="PgB07_g019_t03">
    <property type="protein sequence ID" value="PgB07_g019_t03"/>
    <property type="gene ID" value="PgB07_g019"/>
</dbReference>
<dbReference type="Pfam" id="PF06046">
    <property type="entry name" value="Sec6"/>
    <property type="match status" value="1"/>
</dbReference>
<sequence>YLEVCRLVLVDDLTVAKSGAVPCFPPHYNIYDRFVGMYHNCISSRVRSDYRACFRVMQKA</sequence>
<organism evidence="1 2">
    <name type="scientific">Parascaris univalens</name>
    <name type="common">Nematode worm</name>
    <dbReference type="NCBI Taxonomy" id="6257"/>
    <lineage>
        <taxon>Eukaryota</taxon>
        <taxon>Metazoa</taxon>
        <taxon>Ecdysozoa</taxon>
        <taxon>Nematoda</taxon>
        <taxon>Chromadorea</taxon>
        <taxon>Rhabditida</taxon>
        <taxon>Spirurina</taxon>
        <taxon>Ascaridomorpha</taxon>
        <taxon>Ascaridoidea</taxon>
        <taxon>Ascarididae</taxon>
        <taxon>Parascaris</taxon>
    </lineage>
</organism>
<dbReference type="InterPro" id="IPR010326">
    <property type="entry name" value="EXOC3/Sec6"/>
</dbReference>
<proteinExistence type="predicted"/>
<dbReference type="GO" id="GO:0000145">
    <property type="term" value="C:exocyst"/>
    <property type="evidence" value="ECO:0007669"/>
    <property type="project" value="InterPro"/>
</dbReference>
<dbReference type="Proteomes" id="UP000887569">
    <property type="component" value="Unplaced"/>
</dbReference>
<protein>
    <submittedName>
        <fullName evidence="2">Exocyst complex component 3</fullName>
    </submittedName>
</protein>
<keyword evidence="1" id="KW-1185">Reference proteome</keyword>
<dbReference type="GO" id="GO:0006887">
    <property type="term" value="P:exocytosis"/>
    <property type="evidence" value="ECO:0007669"/>
    <property type="project" value="InterPro"/>
</dbReference>
<dbReference type="AlphaFoldDB" id="A0A914ZKW2"/>
<name>A0A914ZKW2_PARUN</name>
<reference evidence="2" key="1">
    <citation type="submission" date="2022-11" db="UniProtKB">
        <authorList>
            <consortium name="WormBaseParasite"/>
        </authorList>
    </citation>
    <scope>IDENTIFICATION</scope>
</reference>